<dbReference type="GO" id="GO:0000160">
    <property type="term" value="P:phosphorelay signal transduction system"/>
    <property type="evidence" value="ECO:0007669"/>
    <property type="project" value="InterPro"/>
</dbReference>
<dbReference type="Gene3D" id="3.30.450.40">
    <property type="match status" value="1"/>
</dbReference>
<proteinExistence type="predicted"/>
<keyword evidence="7" id="KW-0614">Plasmid</keyword>
<dbReference type="Pfam" id="PF00072">
    <property type="entry name" value="Response_reg"/>
    <property type="match status" value="1"/>
</dbReference>
<evidence type="ECO:0000256" key="5">
    <source>
        <dbReference type="PROSITE-ProRule" id="PRU00169"/>
    </source>
</evidence>
<keyword evidence="5" id="KW-0597">Phosphoprotein</keyword>
<dbReference type="PANTHER" id="PTHR34236">
    <property type="entry name" value="DIMETHYL SULFOXIDE REDUCTASE TRANSCRIPTIONAL ACTIVATOR"/>
    <property type="match status" value="1"/>
</dbReference>
<dbReference type="SUPFAM" id="SSF55781">
    <property type="entry name" value="GAF domain-like"/>
    <property type="match status" value="1"/>
</dbReference>
<dbReference type="SUPFAM" id="SSF52172">
    <property type="entry name" value="CheY-like"/>
    <property type="match status" value="1"/>
</dbReference>
<evidence type="ECO:0000256" key="2">
    <source>
        <dbReference type="ARBA" id="ARBA00022777"/>
    </source>
</evidence>
<dbReference type="InterPro" id="IPR007050">
    <property type="entry name" value="HTH_bacterioopsin"/>
</dbReference>
<dbReference type="Gene3D" id="1.10.10.10">
    <property type="entry name" value="Winged helix-like DNA-binding domain superfamily/Winged helix DNA-binding domain"/>
    <property type="match status" value="1"/>
</dbReference>
<reference evidence="7 8" key="1">
    <citation type="journal article" date="2019" name="Nat. Commun.">
        <title>A new type of DNA phosphorothioation-based antiviral system in archaea.</title>
        <authorList>
            <person name="Xiong L."/>
            <person name="Liu S."/>
            <person name="Chen S."/>
            <person name="Xiao Y."/>
            <person name="Zhu B."/>
            <person name="Gao Y."/>
            <person name="Zhang Y."/>
            <person name="Chen B."/>
            <person name="Luo J."/>
            <person name="Deng Z."/>
            <person name="Chen X."/>
            <person name="Wang L."/>
            <person name="Chen S."/>
        </authorList>
    </citation>
    <scope>NUCLEOTIDE SEQUENCE [LARGE SCALE GENOMIC DNA]</scope>
    <source>
        <strain evidence="7 8">JCM 10635</strain>
        <plasmid evidence="7 8">unnamed1</plasmid>
    </source>
</reference>
<feature type="domain" description="Response regulatory" evidence="6">
    <location>
        <begin position="23"/>
        <end position="139"/>
    </location>
</feature>
<gene>
    <name evidence="7" type="ORF">DV706_18445</name>
</gene>
<dbReference type="PROSITE" id="PS50110">
    <property type="entry name" value="RESPONSE_REGULATORY"/>
    <property type="match status" value="1"/>
</dbReference>
<name>A0A4D6HTQ4_9EURY</name>
<evidence type="ECO:0000256" key="4">
    <source>
        <dbReference type="ARBA" id="ARBA00023163"/>
    </source>
</evidence>
<dbReference type="InterPro" id="IPR036388">
    <property type="entry name" value="WH-like_DNA-bd_sf"/>
</dbReference>
<keyword evidence="2" id="KW-0418">Kinase</keyword>
<keyword evidence="3" id="KW-0805">Transcription regulation</keyword>
<dbReference type="Gene3D" id="3.40.50.2300">
    <property type="match status" value="1"/>
</dbReference>
<dbReference type="RefSeq" id="WP_006067188.1">
    <property type="nucleotide sequence ID" value="NZ_CP031306.1"/>
</dbReference>
<dbReference type="InterPro" id="IPR011006">
    <property type="entry name" value="CheY-like_superfamily"/>
</dbReference>
<dbReference type="PANTHER" id="PTHR34236:SF1">
    <property type="entry name" value="DIMETHYL SULFOXIDE REDUCTASE TRANSCRIPTIONAL ACTIVATOR"/>
    <property type="match status" value="1"/>
</dbReference>
<dbReference type="Proteomes" id="UP000296822">
    <property type="component" value="Plasmid unnamed1"/>
</dbReference>
<sequence>MCSVTVNNVAESVSAPASTRPISVLLIDDDETWSRTQRRLLERSHERLSVSTATSFKAARSALAATEPDCIVCDYQLGDGTGVELLAEVRATEPELPFILVTGEGDETVASDAIGERVTDYVRKLDLGQQPTGLVRRIETAVEADRSRRALAREQRQKEALLETVTVSATRSELGGNICEQLVDSGYACAWIAVLDDDRGVVPLATAGDTDYLEAAITPGTRPVECAEPTFRSLDETGPVVHSLATLEGTETESADWEQVAVDHGFSVVVAIPISHNGVYFGVLTVYSRTPQIDNRERALLTEYAETVGYAFQTTAWKRTLLSSATGTVEFALSGGCHPLLELAAVLPDESTLRAATVIPRNDHEVLYVTTVEGVTEATLSEGVDTTETIVSVDYYRTDDAIQCGLVVESPAPETRLVDAGVSLSQTVVDDRHARISAVLSGESTVNACVDVLSELYGEGSVKTLWTADESTTSRMEPIDDLTDRQRQVLELAVEAGYFERPRHNNTGELADALDISRATFTQHLRAAQRKLFAAKIHR</sequence>
<protein>
    <submittedName>
        <fullName evidence="7">Response regulator</fullName>
    </submittedName>
</protein>
<geneLocation type="plasmid" evidence="7">
    <name>unnamed1</name>
</geneLocation>
<dbReference type="GO" id="GO:0016301">
    <property type="term" value="F:kinase activity"/>
    <property type="evidence" value="ECO:0007669"/>
    <property type="project" value="UniProtKB-KW"/>
</dbReference>
<dbReference type="Pfam" id="PF04967">
    <property type="entry name" value="HTH_10"/>
    <property type="match status" value="1"/>
</dbReference>
<feature type="modified residue" description="4-aspartylphosphate" evidence="5">
    <location>
        <position position="74"/>
    </location>
</feature>
<evidence type="ECO:0000259" key="6">
    <source>
        <dbReference type="PROSITE" id="PS50110"/>
    </source>
</evidence>
<keyword evidence="4" id="KW-0804">Transcription</keyword>
<dbReference type="InterPro" id="IPR031803">
    <property type="entry name" value="BAT_GAF/HTH-assoc"/>
</dbReference>
<dbReference type="GeneID" id="39853257"/>
<evidence type="ECO:0000256" key="3">
    <source>
        <dbReference type="ARBA" id="ARBA00023015"/>
    </source>
</evidence>
<dbReference type="InterPro" id="IPR029016">
    <property type="entry name" value="GAF-like_dom_sf"/>
</dbReference>
<dbReference type="InterPro" id="IPR003018">
    <property type="entry name" value="GAF"/>
</dbReference>
<dbReference type="SMART" id="SM00448">
    <property type="entry name" value="REC"/>
    <property type="match status" value="1"/>
</dbReference>
<dbReference type="InterPro" id="IPR001789">
    <property type="entry name" value="Sig_transdc_resp-reg_receiver"/>
</dbReference>
<organism evidence="7 8">
    <name type="scientific">Natronorubrum bangense</name>
    <dbReference type="NCBI Taxonomy" id="61858"/>
    <lineage>
        <taxon>Archaea</taxon>
        <taxon>Methanobacteriati</taxon>
        <taxon>Methanobacteriota</taxon>
        <taxon>Stenosarchaea group</taxon>
        <taxon>Halobacteria</taxon>
        <taxon>Halobacteriales</taxon>
        <taxon>Natrialbaceae</taxon>
        <taxon>Natronorubrum</taxon>
    </lineage>
</organism>
<dbReference type="Pfam" id="PF15915">
    <property type="entry name" value="BAT"/>
    <property type="match status" value="1"/>
</dbReference>
<dbReference type="CDD" id="cd00156">
    <property type="entry name" value="REC"/>
    <property type="match status" value="1"/>
</dbReference>
<evidence type="ECO:0000256" key="1">
    <source>
        <dbReference type="ARBA" id="ARBA00022679"/>
    </source>
</evidence>
<dbReference type="Pfam" id="PF13185">
    <property type="entry name" value="GAF_2"/>
    <property type="match status" value="1"/>
</dbReference>
<evidence type="ECO:0000313" key="7">
    <source>
        <dbReference type="EMBL" id="QCC56488.1"/>
    </source>
</evidence>
<dbReference type="KEGG" id="nbg:DV706_18445"/>
<dbReference type="EMBL" id="CP031306">
    <property type="protein sequence ID" value="QCC56488.1"/>
    <property type="molecule type" value="Genomic_DNA"/>
</dbReference>
<evidence type="ECO:0000313" key="8">
    <source>
        <dbReference type="Proteomes" id="UP000296822"/>
    </source>
</evidence>
<accession>A0A4D6HTQ4</accession>
<keyword evidence="1" id="KW-0808">Transferase</keyword>
<dbReference type="AlphaFoldDB" id="A0A4D6HTQ4"/>